<dbReference type="InterPro" id="IPR025638">
    <property type="entry name" value="DUF4336"/>
</dbReference>
<evidence type="ECO:0000256" key="1">
    <source>
        <dbReference type="SAM" id="MobiDB-lite"/>
    </source>
</evidence>
<protein>
    <submittedName>
        <fullName evidence="4">Uncharacterized protein</fullName>
    </submittedName>
</protein>
<accession>A0ABP0PGX0</accession>
<evidence type="ECO:0000313" key="5">
    <source>
        <dbReference type="Proteomes" id="UP001642484"/>
    </source>
</evidence>
<reference evidence="4 5" key="1">
    <citation type="submission" date="2024-02" db="EMBL/GenBank/DDBJ databases">
        <authorList>
            <person name="Chen Y."/>
            <person name="Shah S."/>
            <person name="Dougan E. K."/>
            <person name="Thang M."/>
            <person name="Chan C."/>
        </authorList>
    </citation>
    <scope>NUCLEOTIDE SEQUENCE [LARGE SCALE GENOMIC DNA]</scope>
</reference>
<feature type="signal peptide" evidence="3">
    <location>
        <begin position="1"/>
        <end position="26"/>
    </location>
</feature>
<dbReference type="InterPro" id="IPR050490">
    <property type="entry name" value="Bact_solute-bd_prot1"/>
</dbReference>
<dbReference type="SUPFAM" id="SSF53850">
    <property type="entry name" value="Periplasmic binding protein-like II"/>
    <property type="match status" value="1"/>
</dbReference>
<feature type="chain" id="PRO_5047083245" evidence="3">
    <location>
        <begin position="27"/>
        <end position="1252"/>
    </location>
</feature>
<organism evidence="4 5">
    <name type="scientific">Durusdinium trenchii</name>
    <dbReference type="NCBI Taxonomy" id="1381693"/>
    <lineage>
        <taxon>Eukaryota</taxon>
        <taxon>Sar</taxon>
        <taxon>Alveolata</taxon>
        <taxon>Dinophyceae</taxon>
        <taxon>Suessiales</taxon>
        <taxon>Symbiodiniaceae</taxon>
        <taxon>Durusdinium</taxon>
    </lineage>
</organism>
<comment type="caution">
    <text evidence="4">The sequence shown here is derived from an EMBL/GenBank/DDBJ whole genome shotgun (WGS) entry which is preliminary data.</text>
</comment>
<keyword evidence="5" id="KW-1185">Reference proteome</keyword>
<sequence length="1252" mass="141939">MSRRLKGSLPWLWAVLVFGAWRSHRAFTPSAITESKEDWRRGPGVPPEQRWSFWPALPIAPYERRLTKRYEVLPGELWTFEQKQGILYIHVPIRMTVYRMTTRRGLLVYAPVAPTDECLSLLRELEVSKALSDAFNSEAKDLGWGGLLPWRFRKDWKKSFDALRGGGGGLFVAPILSELILNRDFVVSGPSSKRRPVAGPTWNASSQHTSMRPSPRRLRIGERPLRVPLASHLACPFRRSPSIHWIREKLRFFFRPPKQVFNSLRLANTRVCRPGQRGRRWPSRFEANYLSFATLTSSPNFLSRAEEFEACTGGSIVFAEAQNIWEDPIKDMGTKEQRGNDIYHAYFMSYSHFPEASALGLAESLEDRLAASNAELKWETTFPKVQQMGKYRTGSKSQLEFLMYDGDFFVPVIRLDLLERDQLPLPNTWREVLDLAHRYNGADLNEDGLPDFGMCHFPREGAGYFDWWWPELMYAIWATYAQVEDTSQGFLFDPKTLEPKLKGPAFQAAIDFMKEMWQDGSEGCISDSFSTGRCAIGFSPPGCWKGIFLNGVARRSSNGTVLWEPKMLDGSYAEPYRFKPFGTTQVEKDGILEECTPAMCPFAETIPLRGHHGNDDRARILPASPLAGKLINRAPFFWSGGLGIVIRKSAPKELKDMLWDWMVYTKRVETSAKDVASYASWLDSWRFTQLTPDGQYFLNAGWSEVAYQEHRSIMHWALGTDSNGAFNLRLPGAKTYTKTVLASAMELYISGAVQRDEVLERVENGWMAETQRRGILDQLAIYRAALGLTPMEDPELCQLHREAMDRVDPAVCRRFDPVTEFYLIALIALGSLLVAGTLCSCAIFVWHTNHAKKKLLKEKEANLDSTVTRGLATVSELGYPMAIISAQDFMKVTMEELASCHEGLRDIGYLRVLDTTEEISHFHDMGNVIVFFSYHWPSWERLGPDLQQRHAMDHSLKLYSEQVGHSMECIWVWLDIISIPQKHPGIQLLAINSLYVYAYSVDALIIIAPPTVQEQTGEALGLESYKNRVWTRVEQVAHLFAHGTDSLYVYEPEGLKGVDAQWLAEVVHVFAGQTTCCDLRHENFDVCDRESLVLPLLGLYYRVAAAERRGVDQNEGTKTLYDMIEANREKIFPRSFDYACVIDGQEALRKRTLFGDLLERVDKHLAQFDVATIHDRIHHQSSLASSAKSLRASPGGRCYGGVGSATLSSFDDHSPQSPQVGPMSLLQMEMSMLELPALQEVTGSSTEVEEHL</sequence>
<dbReference type="Pfam" id="PF14234">
    <property type="entry name" value="DUF4336"/>
    <property type="match status" value="2"/>
</dbReference>
<dbReference type="Gene3D" id="3.40.190.10">
    <property type="entry name" value="Periplasmic binding protein-like II"/>
    <property type="match status" value="1"/>
</dbReference>
<dbReference type="EMBL" id="CAXAMN010023062">
    <property type="protein sequence ID" value="CAK9074986.1"/>
    <property type="molecule type" value="Genomic_DNA"/>
</dbReference>
<keyword evidence="2" id="KW-0812">Transmembrane</keyword>
<feature type="region of interest" description="Disordered" evidence="1">
    <location>
        <begin position="196"/>
        <end position="215"/>
    </location>
</feature>
<dbReference type="Proteomes" id="UP001642484">
    <property type="component" value="Unassembled WGS sequence"/>
</dbReference>
<keyword evidence="2" id="KW-1133">Transmembrane helix</keyword>
<feature type="transmembrane region" description="Helical" evidence="2">
    <location>
        <begin position="821"/>
        <end position="846"/>
    </location>
</feature>
<keyword evidence="3" id="KW-0732">Signal</keyword>
<dbReference type="PANTHER" id="PTHR43649:SF12">
    <property type="entry name" value="DIACETYLCHITOBIOSE BINDING PROTEIN DASA"/>
    <property type="match status" value="1"/>
</dbReference>
<keyword evidence="2" id="KW-0472">Membrane</keyword>
<feature type="compositionally biased region" description="Polar residues" evidence="1">
    <location>
        <begin position="202"/>
        <end position="212"/>
    </location>
</feature>
<evidence type="ECO:0000256" key="2">
    <source>
        <dbReference type="SAM" id="Phobius"/>
    </source>
</evidence>
<gene>
    <name evidence="4" type="ORF">CCMP2556_LOCUS36923</name>
</gene>
<proteinExistence type="predicted"/>
<evidence type="ECO:0000313" key="4">
    <source>
        <dbReference type="EMBL" id="CAK9074986.1"/>
    </source>
</evidence>
<dbReference type="PANTHER" id="PTHR43649">
    <property type="entry name" value="ARABINOSE-BINDING PROTEIN-RELATED"/>
    <property type="match status" value="1"/>
</dbReference>
<name>A0ABP0PGX0_9DINO</name>
<evidence type="ECO:0000256" key="3">
    <source>
        <dbReference type="SAM" id="SignalP"/>
    </source>
</evidence>